<proteinExistence type="predicted"/>
<keyword evidence="3" id="KW-1133">Transmembrane helix</keyword>
<evidence type="ECO:0000256" key="1">
    <source>
        <dbReference type="ARBA" id="ARBA00022741"/>
    </source>
</evidence>
<evidence type="ECO:0000313" key="4">
    <source>
        <dbReference type="EMBL" id="CAD8118038.1"/>
    </source>
</evidence>
<keyword evidence="2" id="KW-0067">ATP-binding</keyword>
<dbReference type="Pfam" id="PF00012">
    <property type="entry name" value="HSP70"/>
    <property type="match status" value="1"/>
</dbReference>
<dbReference type="AlphaFoldDB" id="A0A8S1QQM6"/>
<dbReference type="Proteomes" id="UP000692954">
    <property type="component" value="Unassembled WGS sequence"/>
</dbReference>
<name>A0A8S1QQM6_9CILI</name>
<dbReference type="GO" id="GO:0140662">
    <property type="term" value="F:ATP-dependent protein folding chaperone"/>
    <property type="evidence" value="ECO:0007669"/>
    <property type="project" value="InterPro"/>
</dbReference>
<keyword evidence="1" id="KW-0547">Nucleotide-binding</keyword>
<gene>
    <name evidence="4" type="ORF">PSON_ATCC_30995.1.T1150205</name>
</gene>
<sequence>MKEMVETYLDYPVIRAVITFSTYFNYSQRQATQVASLIYIIENRIFQYQIQVKVSLMLVYQQLMMMRYMKQNKYLVIIIQVEKILILFWQNSVLQNFIRKNDKIQSQIQRLLEDQELNVKELKEYYLQFLLLNYQSQIKELCLDQFLKFIPPSVLIFVIQDDLPSNTFSFDSLTFHIFSRIIKRIFQQKRTQQIYQSRQSSCVWRCNRSDSFNREGLRMLIVIIRQRSVLYIFLIMKEDNQLIQYNKLIIGLILIKMKKQKFTKNESINSIILYKMPKLKLNLNVKIEQRK</sequence>
<organism evidence="4 5">
    <name type="scientific">Paramecium sonneborni</name>
    <dbReference type="NCBI Taxonomy" id="65129"/>
    <lineage>
        <taxon>Eukaryota</taxon>
        <taxon>Sar</taxon>
        <taxon>Alveolata</taxon>
        <taxon>Ciliophora</taxon>
        <taxon>Intramacronucleata</taxon>
        <taxon>Oligohymenophorea</taxon>
        <taxon>Peniculida</taxon>
        <taxon>Parameciidae</taxon>
        <taxon>Paramecium</taxon>
    </lineage>
</organism>
<dbReference type="InterPro" id="IPR013126">
    <property type="entry name" value="Hsp_70_fam"/>
</dbReference>
<evidence type="ECO:0000256" key="3">
    <source>
        <dbReference type="SAM" id="Phobius"/>
    </source>
</evidence>
<keyword evidence="5" id="KW-1185">Reference proteome</keyword>
<protein>
    <recommendedName>
        <fullName evidence="6">Transmembrane protein</fullName>
    </recommendedName>
</protein>
<reference evidence="4" key="1">
    <citation type="submission" date="2021-01" db="EMBL/GenBank/DDBJ databases">
        <authorList>
            <consortium name="Genoscope - CEA"/>
            <person name="William W."/>
        </authorList>
    </citation>
    <scope>NUCLEOTIDE SEQUENCE</scope>
</reference>
<evidence type="ECO:0008006" key="6">
    <source>
        <dbReference type="Google" id="ProtNLM"/>
    </source>
</evidence>
<feature type="transmembrane region" description="Helical" evidence="3">
    <location>
        <begin position="74"/>
        <end position="90"/>
    </location>
</feature>
<comment type="caution">
    <text evidence="4">The sequence shown here is derived from an EMBL/GenBank/DDBJ whole genome shotgun (WGS) entry which is preliminary data.</text>
</comment>
<dbReference type="EMBL" id="CAJJDN010000115">
    <property type="protein sequence ID" value="CAD8118038.1"/>
    <property type="molecule type" value="Genomic_DNA"/>
</dbReference>
<dbReference type="GO" id="GO:0005524">
    <property type="term" value="F:ATP binding"/>
    <property type="evidence" value="ECO:0007669"/>
    <property type="project" value="UniProtKB-KW"/>
</dbReference>
<keyword evidence="3" id="KW-0812">Transmembrane</keyword>
<accession>A0A8S1QQM6</accession>
<evidence type="ECO:0000256" key="2">
    <source>
        <dbReference type="ARBA" id="ARBA00022840"/>
    </source>
</evidence>
<keyword evidence="3" id="KW-0472">Membrane</keyword>
<evidence type="ECO:0000313" key="5">
    <source>
        <dbReference type="Proteomes" id="UP000692954"/>
    </source>
</evidence>